<dbReference type="GO" id="GO:0004089">
    <property type="term" value="F:carbonate dehydratase activity"/>
    <property type="evidence" value="ECO:0007669"/>
    <property type="project" value="UniProtKB-EC"/>
</dbReference>
<keyword evidence="3 9" id="KW-0479">Metal-binding</keyword>
<dbReference type="CDD" id="cd00883">
    <property type="entry name" value="beta_CA_cladeA"/>
    <property type="match status" value="1"/>
</dbReference>
<dbReference type="PANTHER" id="PTHR11002">
    <property type="entry name" value="CARBONIC ANHYDRASE"/>
    <property type="match status" value="1"/>
</dbReference>
<dbReference type="PANTHER" id="PTHR11002:SF76">
    <property type="entry name" value="CARBONIC ANHYDRASE"/>
    <property type="match status" value="1"/>
</dbReference>
<accession>A0A521B3A5</accession>
<dbReference type="OrthoDB" id="9797527at2"/>
<dbReference type="SMART" id="SM00947">
    <property type="entry name" value="Pro_CA"/>
    <property type="match status" value="1"/>
</dbReference>
<comment type="catalytic activity">
    <reaction evidence="7">
        <text>hydrogencarbonate + H(+) = CO2 + H2O</text>
        <dbReference type="Rhea" id="RHEA:10748"/>
        <dbReference type="ChEBI" id="CHEBI:15377"/>
        <dbReference type="ChEBI" id="CHEBI:15378"/>
        <dbReference type="ChEBI" id="CHEBI:16526"/>
        <dbReference type="ChEBI" id="CHEBI:17544"/>
        <dbReference type="EC" id="4.2.1.1"/>
    </reaction>
</comment>
<dbReference type="EC" id="4.2.1.1" evidence="2"/>
<dbReference type="PROSITE" id="PS00704">
    <property type="entry name" value="PROK_CO2_ANHYDRASE_1"/>
    <property type="match status" value="1"/>
</dbReference>
<feature type="binding site" evidence="9">
    <location>
        <position position="55"/>
    </location>
    <ligand>
        <name>Zn(2+)</name>
        <dbReference type="ChEBI" id="CHEBI:29105"/>
    </ligand>
</feature>
<evidence type="ECO:0000313" key="11">
    <source>
        <dbReference type="Proteomes" id="UP000319040"/>
    </source>
</evidence>
<dbReference type="InterPro" id="IPR015892">
    <property type="entry name" value="Carbonic_anhydrase_CS"/>
</dbReference>
<keyword evidence="11" id="KW-1185">Reference proteome</keyword>
<dbReference type="GO" id="GO:0015976">
    <property type="term" value="P:carbon utilization"/>
    <property type="evidence" value="ECO:0007669"/>
    <property type="project" value="InterPro"/>
</dbReference>
<feature type="binding site" evidence="9">
    <location>
        <position position="109"/>
    </location>
    <ligand>
        <name>Zn(2+)</name>
        <dbReference type="ChEBI" id="CHEBI:29105"/>
    </ligand>
</feature>
<dbReference type="SUPFAM" id="SSF53056">
    <property type="entry name" value="beta-carbonic anhydrase, cab"/>
    <property type="match status" value="1"/>
</dbReference>
<keyword evidence="5" id="KW-0456">Lyase</keyword>
<evidence type="ECO:0000256" key="1">
    <source>
        <dbReference type="ARBA" id="ARBA00006217"/>
    </source>
</evidence>
<dbReference type="Gene3D" id="3.40.1050.10">
    <property type="entry name" value="Carbonic anhydrase"/>
    <property type="match status" value="1"/>
</dbReference>
<evidence type="ECO:0000256" key="4">
    <source>
        <dbReference type="ARBA" id="ARBA00022833"/>
    </source>
</evidence>
<feature type="binding site" evidence="9">
    <location>
        <position position="53"/>
    </location>
    <ligand>
        <name>Zn(2+)</name>
        <dbReference type="ChEBI" id="CHEBI:29105"/>
    </ligand>
</feature>
<organism evidence="10 11">
    <name type="scientific">Saccharicrinis carchari</name>
    <dbReference type="NCBI Taxonomy" id="1168039"/>
    <lineage>
        <taxon>Bacteria</taxon>
        <taxon>Pseudomonadati</taxon>
        <taxon>Bacteroidota</taxon>
        <taxon>Bacteroidia</taxon>
        <taxon>Marinilabiliales</taxon>
        <taxon>Marinilabiliaceae</taxon>
        <taxon>Saccharicrinis</taxon>
    </lineage>
</organism>
<keyword evidence="4 9" id="KW-0862">Zinc</keyword>
<dbReference type="EMBL" id="FXTB01000001">
    <property type="protein sequence ID" value="SMO41539.1"/>
    <property type="molecule type" value="Genomic_DNA"/>
</dbReference>
<evidence type="ECO:0000256" key="8">
    <source>
        <dbReference type="ARBA" id="ARBA00082533"/>
    </source>
</evidence>
<dbReference type="AlphaFoldDB" id="A0A521B3A5"/>
<proteinExistence type="inferred from homology"/>
<comment type="cofactor">
    <cofactor evidence="9">
        <name>Zn(2+)</name>
        <dbReference type="ChEBI" id="CHEBI:29105"/>
    </cofactor>
    <text evidence="9">Binds 1 zinc ion per subunit.</text>
</comment>
<evidence type="ECO:0000256" key="6">
    <source>
        <dbReference type="ARBA" id="ARBA00039351"/>
    </source>
</evidence>
<dbReference type="InterPro" id="IPR001765">
    <property type="entry name" value="Carbonic_anhydrase"/>
</dbReference>
<evidence type="ECO:0000256" key="5">
    <source>
        <dbReference type="ARBA" id="ARBA00023239"/>
    </source>
</evidence>
<gene>
    <name evidence="10" type="ORF">SAMN06265379_101651</name>
</gene>
<comment type="similarity">
    <text evidence="1">Belongs to the beta-class carbonic anhydrase family.</text>
</comment>
<name>A0A521B3A5_SACCC</name>
<evidence type="ECO:0000256" key="3">
    <source>
        <dbReference type="ARBA" id="ARBA00022723"/>
    </source>
</evidence>
<reference evidence="10 11" key="1">
    <citation type="submission" date="2017-05" db="EMBL/GenBank/DDBJ databases">
        <authorList>
            <person name="Varghese N."/>
            <person name="Submissions S."/>
        </authorList>
    </citation>
    <scope>NUCLEOTIDE SEQUENCE [LARGE SCALE GENOMIC DNA]</scope>
    <source>
        <strain evidence="10 11">DSM 27040</strain>
    </source>
</reference>
<protein>
    <recommendedName>
        <fullName evidence="6">Carbonic anhydrase 2</fullName>
        <ecNumber evidence="2">4.2.1.1</ecNumber>
    </recommendedName>
    <alternativeName>
        <fullName evidence="8">Carbonate dehydratase 2</fullName>
    </alternativeName>
</protein>
<evidence type="ECO:0000256" key="2">
    <source>
        <dbReference type="ARBA" id="ARBA00012925"/>
    </source>
</evidence>
<dbReference type="RefSeq" id="WP_142531995.1">
    <property type="nucleotide sequence ID" value="NZ_FXTB01000001.1"/>
</dbReference>
<feature type="binding site" evidence="9">
    <location>
        <position position="112"/>
    </location>
    <ligand>
        <name>Zn(2+)</name>
        <dbReference type="ChEBI" id="CHEBI:29105"/>
    </ligand>
</feature>
<dbReference type="FunFam" id="3.40.1050.10:FF:000001">
    <property type="entry name" value="Carbonic anhydrase"/>
    <property type="match status" value="1"/>
</dbReference>
<dbReference type="InterPro" id="IPR036874">
    <property type="entry name" value="Carbonic_anhydrase_sf"/>
</dbReference>
<evidence type="ECO:0000313" key="10">
    <source>
        <dbReference type="EMBL" id="SMO41539.1"/>
    </source>
</evidence>
<evidence type="ECO:0000256" key="7">
    <source>
        <dbReference type="ARBA" id="ARBA00048348"/>
    </source>
</evidence>
<evidence type="ECO:0000256" key="9">
    <source>
        <dbReference type="PIRSR" id="PIRSR601765-1"/>
    </source>
</evidence>
<dbReference type="GO" id="GO:0008270">
    <property type="term" value="F:zinc ion binding"/>
    <property type="evidence" value="ECO:0007669"/>
    <property type="project" value="InterPro"/>
</dbReference>
<dbReference type="Proteomes" id="UP000319040">
    <property type="component" value="Unassembled WGS sequence"/>
</dbReference>
<sequence>MKIASNHIQKRRKPYGEILSANKAWAKQMIEQDADYFKHLALGQYPDYLWIGCSDSRVPAAGVSQTEPGELFVHRNIANQVITNDFNLMSVVKYAVDYLHVKHIVVCGHYGCGGVIAAMKNNTDKYLGDWLSGIKEAYKRNSLELDAILDEKEKINRMCEINVERQIEKLASSSLIQKAWKKGKELQLHGWIFDLETGLITPLTEIHNKPKQ</sequence>
<dbReference type="Pfam" id="PF00484">
    <property type="entry name" value="Pro_CA"/>
    <property type="match status" value="1"/>
</dbReference>